<dbReference type="RefSeq" id="XP_064658411.1">
    <property type="nucleotide sequence ID" value="XM_064803496.1"/>
</dbReference>
<sequence>MGPLATLLLALISVCSFTHAAAVDSFSIASHRDYADSNNLPRKRQSGSVPSELGKTLYWFANFSVGDADSVRLLIDTGSTDLLMNEGVYKPSKNQKPYKGHKNFTITYEGVSRGGFGFETLNGTTMTDTVSAGGLTVKHQAMGSLTDYKYYNTPPKPYAMQGDGIIGFAGARSSSFTPGANSWFWNLCKNKAISQCKLGLLFGTSGKGQTVLGKRATHHLKNPLTTVPDLENTYIVRGDITLNNHIVLRSQYLILDSGTDNIQAPLPAAHRLFSLLNLHPHTASGANPVHPHHPVRELTAFFPCSRPPVLGFSFPPHAELKPGQKARVFNVLPEAWGVYPHGEDNCTSILGGTNALDGLLGRGTGAWLVGQSFFQGHYVEFDLEGGTIGFGDLVDPGMEGCA</sequence>
<dbReference type="InterPro" id="IPR033121">
    <property type="entry name" value="PEPTIDASE_A1"/>
</dbReference>
<evidence type="ECO:0000256" key="2">
    <source>
        <dbReference type="SAM" id="SignalP"/>
    </source>
</evidence>
<dbReference type="PANTHER" id="PTHR47966:SF51">
    <property type="entry name" value="BETA-SITE APP-CLEAVING ENZYME, ISOFORM A-RELATED"/>
    <property type="match status" value="1"/>
</dbReference>
<gene>
    <name evidence="4" type="ORF">LTR77_006254</name>
</gene>
<dbReference type="InterPro" id="IPR034164">
    <property type="entry name" value="Pepsin-like_dom"/>
</dbReference>
<evidence type="ECO:0000313" key="4">
    <source>
        <dbReference type="EMBL" id="KAK5168945.1"/>
    </source>
</evidence>
<dbReference type="EMBL" id="JAVRRT010000009">
    <property type="protein sequence ID" value="KAK5168945.1"/>
    <property type="molecule type" value="Genomic_DNA"/>
</dbReference>
<dbReference type="PANTHER" id="PTHR47966">
    <property type="entry name" value="BETA-SITE APP-CLEAVING ENZYME, ISOFORM A-RELATED"/>
    <property type="match status" value="1"/>
</dbReference>
<name>A0AAV9P820_9PEZI</name>
<feature type="signal peptide" evidence="2">
    <location>
        <begin position="1"/>
        <end position="20"/>
    </location>
</feature>
<comment type="similarity">
    <text evidence="1">Belongs to the peptidase A1 family.</text>
</comment>
<comment type="caution">
    <text evidence="4">The sequence shown here is derived from an EMBL/GenBank/DDBJ whole genome shotgun (WGS) entry which is preliminary data.</text>
</comment>
<dbReference type="Pfam" id="PF00026">
    <property type="entry name" value="Asp"/>
    <property type="match status" value="1"/>
</dbReference>
<proteinExistence type="inferred from homology"/>
<reference evidence="4 5" key="1">
    <citation type="submission" date="2023-08" db="EMBL/GenBank/DDBJ databases">
        <title>Black Yeasts Isolated from many extreme environments.</title>
        <authorList>
            <person name="Coleine C."/>
            <person name="Stajich J.E."/>
            <person name="Selbmann L."/>
        </authorList>
    </citation>
    <scope>NUCLEOTIDE SEQUENCE [LARGE SCALE GENOMIC DNA]</scope>
    <source>
        <strain evidence="4 5">CCFEE 5935</strain>
    </source>
</reference>
<dbReference type="GO" id="GO:0006508">
    <property type="term" value="P:proteolysis"/>
    <property type="evidence" value="ECO:0007669"/>
    <property type="project" value="InterPro"/>
</dbReference>
<keyword evidence="2" id="KW-0732">Signal</keyword>
<dbReference type="AlphaFoldDB" id="A0AAV9P820"/>
<evidence type="ECO:0000313" key="5">
    <source>
        <dbReference type="Proteomes" id="UP001337655"/>
    </source>
</evidence>
<dbReference type="Proteomes" id="UP001337655">
    <property type="component" value="Unassembled WGS sequence"/>
</dbReference>
<evidence type="ECO:0000256" key="1">
    <source>
        <dbReference type="ARBA" id="ARBA00007447"/>
    </source>
</evidence>
<evidence type="ECO:0000259" key="3">
    <source>
        <dbReference type="PROSITE" id="PS51767"/>
    </source>
</evidence>
<dbReference type="SUPFAM" id="SSF50630">
    <property type="entry name" value="Acid proteases"/>
    <property type="match status" value="1"/>
</dbReference>
<keyword evidence="5" id="KW-1185">Reference proteome</keyword>
<feature type="domain" description="Peptidase A1" evidence="3">
    <location>
        <begin position="59"/>
        <end position="391"/>
    </location>
</feature>
<dbReference type="GeneID" id="89927594"/>
<protein>
    <recommendedName>
        <fullName evidence="3">Peptidase A1 domain-containing protein</fullName>
    </recommendedName>
</protein>
<feature type="chain" id="PRO_5043317335" description="Peptidase A1 domain-containing protein" evidence="2">
    <location>
        <begin position="21"/>
        <end position="402"/>
    </location>
</feature>
<dbReference type="InterPro" id="IPR021109">
    <property type="entry name" value="Peptidase_aspartic_dom_sf"/>
</dbReference>
<accession>A0AAV9P820</accession>
<dbReference type="CDD" id="cd05471">
    <property type="entry name" value="pepsin_like"/>
    <property type="match status" value="1"/>
</dbReference>
<dbReference type="InterPro" id="IPR001461">
    <property type="entry name" value="Aspartic_peptidase_A1"/>
</dbReference>
<dbReference type="Gene3D" id="2.40.70.10">
    <property type="entry name" value="Acid Proteases"/>
    <property type="match status" value="2"/>
</dbReference>
<organism evidence="4 5">
    <name type="scientific">Saxophila tyrrhenica</name>
    <dbReference type="NCBI Taxonomy" id="1690608"/>
    <lineage>
        <taxon>Eukaryota</taxon>
        <taxon>Fungi</taxon>
        <taxon>Dikarya</taxon>
        <taxon>Ascomycota</taxon>
        <taxon>Pezizomycotina</taxon>
        <taxon>Dothideomycetes</taxon>
        <taxon>Dothideomycetidae</taxon>
        <taxon>Mycosphaerellales</taxon>
        <taxon>Extremaceae</taxon>
        <taxon>Saxophila</taxon>
    </lineage>
</organism>
<dbReference type="GO" id="GO:0004190">
    <property type="term" value="F:aspartic-type endopeptidase activity"/>
    <property type="evidence" value="ECO:0007669"/>
    <property type="project" value="InterPro"/>
</dbReference>
<dbReference type="PROSITE" id="PS51767">
    <property type="entry name" value="PEPTIDASE_A1"/>
    <property type="match status" value="1"/>
</dbReference>